<evidence type="ECO:0000256" key="4">
    <source>
        <dbReference type="ARBA" id="ARBA00023004"/>
    </source>
</evidence>
<protein>
    <submittedName>
        <fullName evidence="7">Radical SAM protein</fullName>
    </submittedName>
</protein>
<dbReference type="RefSeq" id="WP_037238739.1">
    <property type="nucleotide sequence ID" value="NZ_JAEMUK010000078.1"/>
</dbReference>
<name>A0A8I1GGG3_9HYPH</name>
<dbReference type="InterPro" id="IPR007197">
    <property type="entry name" value="rSAM"/>
</dbReference>
<dbReference type="SFLD" id="SFLDS00029">
    <property type="entry name" value="Radical_SAM"/>
    <property type="match status" value="1"/>
</dbReference>
<keyword evidence="4" id="KW-0408">Iron</keyword>
<proteinExistence type="predicted"/>
<dbReference type="PANTHER" id="PTHR11228">
    <property type="entry name" value="RADICAL SAM DOMAIN PROTEIN"/>
    <property type="match status" value="1"/>
</dbReference>
<comment type="cofactor">
    <cofactor evidence="1">
        <name>[4Fe-4S] cluster</name>
        <dbReference type="ChEBI" id="CHEBI:49883"/>
    </cofactor>
</comment>
<dbReference type="SFLD" id="SFLDG01067">
    <property type="entry name" value="SPASM/twitch_domain_containing"/>
    <property type="match status" value="1"/>
</dbReference>
<evidence type="ECO:0000313" key="7">
    <source>
        <dbReference type="EMBL" id="MBJ7544379.1"/>
    </source>
</evidence>
<keyword evidence="3" id="KW-0479">Metal-binding</keyword>
<evidence type="ECO:0000256" key="5">
    <source>
        <dbReference type="ARBA" id="ARBA00023014"/>
    </source>
</evidence>
<keyword evidence="5" id="KW-0411">Iron-sulfur</keyword>
<keyword evidence="2" id="KW-0949">S-adenosyl-L-methionine</keyword>
<dbReference type="PANTHER" id="PTHR11228:SF7">
    <property type="entry name" value="PQQA PEPTIDE CYCLASE"/>
    <property type="match status" value="1"/>
</dbReference>
<dbReference type="AlphaFoldDB" id="A0A8I1GGG3"/>
<evidence type="ECO:0000256" key="3">
    <source>
        <dbReference type="ARBA" id="ARBA00022723"/>
    </source>
</evidence>
<keyword evidence="8" id="KW-1185">Reference proteome</keyword>
<comment type="caution">
    <text evidence="7">The sequence shown here is derived from an EMBL/GenBank/DDBJ whole genome shotgun (WGS) entry which is preliminary data.</text>
</comment>
<dbReference type="GO" id="GO:0003824">
    <property type="term" value="F:catalytic activity"/>
    <property type="evidence" value="ECO:0007669"/>
    <property type="project" value="InterPro"/>
</dbReference>
<evidence type="ECO:0000259" key="6">
    <source>
        <dbReference type="Pfam" id="PF04055"/>
    </source>
</evidence>
<gene>
    <name evidence="7" type="ORF">JDN41_12560</name>
</gene>
<evidence type="ECO:0000256" key="2">
    <source>
        <dbReference type="ARBA" id="ARBA00022691"/>
    </source>
</evidence>
<dbReference type="EMBL" id="JAEMUK010000078">
    <property type="protein sequence ID" value="MBJ7544379.1"/>
    <property type="molecule type" value="Genomic_DNA"/>
</dbReference>
<dbReference type="GO" id="GO:0051536">
    <property type="term" value="F:iron-sulfur cluster binding"/>
    <property type="evidence" value="ECO:0007669"/>
    <property type="project" value="UniProtKB-KW"/>
</dbReference>
<accession>A0A8I1GGG3</accession>
<dbReference type="Pfam" id="PF04055">
    <property type="entry name" value="Radical_SAM"/>
    <property type="match status" value="1"/>
</dbReference>
<sequence length="325" mass="35613">MHQAASASNSRQSSAAEKFADPIWTAKGERRAWVPLTRLDTVWFNTGTLCNIACEHCYIESSPKNDRLAWLTLADALPFLDEMARLPRAVSLVGFTGGEPFMNADFIAILEETLARGFETLTLTNALKPMEHRKADIARLAAVHGPRLRIRVSLDDFRDGVHDRERGGATFARALDGLEWLWSAGVRVEIAARSLQGDDEHSLRRGFAALFAKRGIVLDCENPQVLVLLPEMRTDVSPPEITEACWGILRKTPDDVMCSNARMVVKRKGAARPAVVACTLLPYDERFELGATLDEASRAVPLVHPWCATFCVLGGGSCGSARAAG</sequence>
<feature type="domain" description="Radical SAM core" evidence="6">
    <location>
        <begin position="45"/>
        <end position="188"/>
    </location>
</feature>
<dbReference type="InterPro" id="IPR050377">
    <property type="entry name" value="Radical_SAM_PqqE_MftC-like"/>
</dbReference>
<reference evidence="7 8" key="1">
    <citation type="submission" date="2020-12" db="EMBL/GenBank/DDBJ databases">
        <title>Revised draft genomes of Rhodomicrobium vannielii ATCC 17100 and Rhodomicrobium udaipurense JA643.</title>
        <authorList>
            <person name="Conners E.M."/>
            <person name="Davenport E.J."/>
            <person name="Bose A."/>
        </authorList>
    </citation>
    <scope>NUCLEOTIDE SEQUENCE [LARGE SCALE GENOMIC DNA]</scope>
    <source>
        <strain evidence="7 8">JA643</strain>
    </source>
</reference>
<organism evidence="7 8">
    <name type="scientific">Rhodomicrobium udaipurense</name>
    <dbReference type="NCBI Taxonomy" id="1202716"/>
    <lineage>
        <taxon>Bacteria</taxon>
        <taxon>Pseudomonadati</taxon>
        <taxon>Pseudomonadota</taxon>
        <taxon>Alphaproteobacteria</taxon>
        <taxon>Hyphomicrobiales</taxon>
        <taxon>Hyphomicrobiaceae</taxon>
        <taxon>Rhodomicrobium</taxon>
    </lineage>
</organism>
<dbReference type="InterPro" id="IPR013785">
    <property type="entry name" value="Aldolase_TIM"/>
</dbReference>
<dbReference type="Proteomes" id="UP000623250">
    <property type="component" value="Unassembled WGS sequence"/>
</dbReference>
<evidence type="ECO:0000313" key="8">
    <source>
        <dbReference type="Proteomes" id="UP000623250"/>
    </source>
</evidence>
<dbReference type="CDD" id="cd01335">
    <property type="entry name" value="Radical_SAM"/>
    <property type="match status" value="1"/>
</dbReference>
<dbReference type="InterPro" id="IPR058240">
    <property type="entry name" value="rSAM_sf"/>
</dbReference>
<dbReference type="GO" id="GO:0046872">
    <property type="term" value="F:metal ion binding"/>
    <property type="evidence" value="ECO:0007669"/>
    <property type="project" value="UniProtKB-KW"/>
</dbReference>
<evidence type="ECO:0000256" key="1">
    <source>
        <dbReference type="ARBA" id="ARBA00001966"/>
    </source>
</evidence>
<dbReference type="Gene3D" id="3.20.20.70">
    <property type="entry name" value="Aldolase class I"/>
    <property type="match status" value="1"/>
</dbReference>
<dbReference type="SUPFAM" id="SSF102114">
    <property type="entry name" value="Radical SAM enzymes"/>
    <property type="match status" value="1"/>
</dbReference>